<dbReference type="PANTHER" id="PTHR43133">
    <property type="entry name" value="RNA POLYMERASE ECF-TYPE SIGMA FACTO"/>
    <property type="match status" value="1"/>
</dbReference>
<dbReference type="InterPro" id="IPR039425">
    <property type="entry name" value="RNA_pol_sigma-70-like"/>
</dbReference>
<dbReference type="AlphaFoldDB" id="A0A1M7BAR0"/>
<dbReference type="GO" id="GO:0006352">
    <property type="term" value="P:DNA-templated transcription initiation"/>
    <property type="evidence" value="ECO:0007669"/>
    <property type="project" value="InterPro"/>
</dbReference>
<dbReference type="Pfam" id="PF04542">
    <property type="entry name" value="Sigma70_r2"/>
    <property type="match status" value="1"/>
</dbReference>
<dbReference type="InterPro" id="IPR013325">
    <property type="entry name" value="RNA_pol_sigma_r2"/>
</dbReference>
<dbReference type="PANTHER" id="PTHR43133:SF25">
    <property type="entry name" value="RNA POLYMERASE SIGMA FACTOR RFAY-RELATED"/>
    <property type="match status" value="1"/>
</dbReference>
<keyword evidence="3" id="KW-0731">Sigma factor</keyword>
<evidence type="ECO:0000259" key="5">
    <source>
        <dbReference type="Pfam" id="PF04542"/>
    </source>
</evidence>
<dbReference type="Gene3D" id="1.10.10.10">
    <property type="entry name" value="Winged helix-like DNA-binding domain superfamily/Winged helix DNA-binding domain"/>
    <property type="match status" value="1"/>
</dbReference>
<feature type="domain" description="RNA polymerase sigma-70 region 2" evidence="5">
    <location>
        <begin position="12"/>
        <end position="73"/>
    </location>
</feature>
<accession>A0A1M7BAR0</accession>
<dbReference type="STRING" id="337701.SAMN05444398_103153"/>
<keyword evidence="2" id="KW-0805">Transcription regulation</keyword>
<evidence type="ECO:0000256" key="2">
    <source>
        <dbReference type="ARBA" id="ARBA00023015"/>
    </source>
</evidence>
<evidence type="ECO:0000256" key="1">
    <source>
        <dbReference type="ARBA" id="ARBA00010641"/>
    </source>
</evidence>
<dbReference type="OrthoDB" id="9803470at2"/>
<dbReference type="NCBIfam" id="TIGR02937">
    <property type="entry name" value="sigma70-ECF"/>
    <property type="match status" value="1"/>
</dbReference>
<dbReference type="Proteomes" id="UP000183974">
    <property type="component" value="Unassembled WGS sequence"/>
</dbReference>
<protein>
    <submittedName>
        <fullName evidence="7">RNA polymerase sigma-70 factor, ECF subfamily</fullName>
    </submittedName>
</protein>
<gene>
    <name evidence="7" type="ORF">SAMN05444398_103153</name>
</gene>
<dbReference type="Gene3D" id="1.10.1740.10">
    <property type="match status" value="1"/>
</dbReference>
<dbReference type="SUPFAM" id="SSF88659">
    <property type="entry name" value="Sigma3 and sigma4 domains of RNA polymerase sigma factors"/>
    <property type="match status" value="1"/>
</dbReference>
<dbReference type="EMBL" id="FRBR01000003">
    <property type="protein sequence ID" value="SHL52024.1"/>
    <property type="molecule type" value="Genomic_DNA"/>
</dbReference>
<evidence type="ECO:0000259" key="6">
    <source>
        <dbReference type="Pfam" id="PF08281"/>
    </source>
</evidence>
<dbReference type="GO" id="GO:0003677">
    <property type="term" value="F:DNA binding"/>
    <property type="evidence" value="ECO:0007669"/>
    <property type="project" value="InterPro"/>
</dbReference>
<name>A0A1M7BAR0_9RHOB</name>
<keyword evidence="4" id="KW-0804">Transcription</keyword>
<evidence type="ECO:0000313" key="8">
    <source>
        <dbReference type="Proteomes" id="UP000183974"/>
    </source>
</evidence>
<reference evidence="7 8" key="1">
    <citation type="submission" date="2016-11" db="EMBL/GenBank/DDBJ databases">
        <authorList>
            <person name="Jaros S."/>
            <person name="Januszkiewicz K."/>
            <person name="Wedrychowicz H."/>
        </authorList>
    </citation>
    <scope>NUCLEOTIDE SEQUENCE [LARGE SCALE GENOMIC DNA]</scope>
    <source>
        <strain evidence="7 8">DSM 29589</strain>
    </source>
</reference>
<comment type="similarity">
    <text evidence="1">Belongs to the sigma-70 factor family. ECF subfamily.</text>
</comment>
<evidence type="ECO:0000256" key="3">
    <source>
        <dbReference type="ARBA" id="ARBA00023082"/>
    </source>
</evidence>
<dbReference type="CDD" id="cd06171">
    <property type="entry name" value="Sigma70_r4"/>
    <property type="match status" value="1"/>
</dbReference>
<dbReference type="InterPro" id="IPR036388">
    <property type="entry name" value="WH-like_DNA-bd_sf"/>
</dbReference>
<feature type="domain" description="RNA polymerase sigma factor 70 region 4 type 2" evidence="6">
    <location>
        <begin position="105"/>
        <end position="156"/>
    </location>
</feature>
<sequence>MTDPVRQQIVDMLPRLRAFARSLAPSWDQADDLVQQTVEKGLGNLSRFTPGTRLDSWLFRIMRNTWIDTHRATRPVVAIDDTDAPYALIGEDGRQVTEARLELARVRTAMDRLPQDQRAVLLLVCVEGLRYREVAEMLDVPLGTVMSRLARARTALASNLGIAAPDTRRKGDAR</sequence>
<dbReference type="RefSeq" id="WP_073034207.1">
    <property type="nucleotide sequence ID" value="NZ_BMLR01000003.1"/>
</dbReference>
<dbReference type="SUPFAM" id="SSF88946">
    <property type="entry name" value="Sigma2 domain of RNA polymerase sigma factors"/>
    <property type="match status" value="1"/>
</dbReference>
<dbReference type="InterPro" id="IPR014284">
    <property type="entry name" value="RNA_pol_sigma-70_dom"/>
</dbReference>
<dbReference type="GO" id="GO:0016987">
    <property type="term" value="F:sigma factor activity"/>
    <property type="evidence" value="ECO:0007669"/>
    <property type="project" value="UniProtKB-KW"/>
</dbReference>
<evidence type="ECO:0000313" key="7">
    <source>
        <dbReference type="EMBL" id="SHL52024.1"/>
    </source>
</evidence>
<dbReference type="InterPro" id="IPR013249">
    <property type="entry name" value="RNA_pol_sigma70_r4_t2"/>
</dbReference>
<dbReference type="Pfam" id="PF08281">
    <property type="entry name" value="Sigma70_r4_2"/>
    <property type="match status" value="1"/>
</dbReference>
<keyword evidence="8" id="KW-1185">Reference proteome</keyword>
<organism evidence="7 8">
    <name type="scientific">Roseovarius pacificus</name>
    <dbReference type="NCBI Taxonomy" id="337701"/>
    <lineage>
        <taxon>Bacteria</taxon>
        <taxon>Pseudomonadati</taxon>
        <taxon>Pseudomonadota</taxon>
        <taxon>Alphaproteobacteria</taxon>
        <taxon>Rhodobacterales</taxon>
        <taxon>Roseobacteraceae</taxon>
        <taxon>Roseovarius</taxon>
    </lineage>
</organism>
<dbReference type="InterPro" id="IPR013324">
    <property type="entry name" value="RNA_pol_sigma_r3/r4-like"/>
</dbReference>
<proteinExistence type="inferred from homology"/>
<evidence type="ECO:0000256" key="4">
    <source>
        <dbReference type="ARBA" id="ARBA00023163"/>
    </source>
</evidence>
<dbReference type="InterPro" id="IPR007627">
    <property type="entry name" value="RNA_pol_sigma70_r2"/>
</dbReference>